<name>A0A8B9Q9T7_APTOW</name>
<dbReference type="GO" id="GO:0009615">
    <property type="term" value="P:response to virus"/>
    <property type="evidence" value="ECO:0007669"/>
    <property type="project" value="TreeGrafter"/>
</dbReference>
<evidence type="ECO:0000256" key="1">
    <source>
        <dbReference type="SAM" id="MobiDB-lite"/>
    </source>
</evidence>
<dbReference type="PANTHER" id="PTHR48195:SF1">
    <property type="entry name" value="RIKEN CDNA 2410002F23 GENE"/>
    <property type="match status" value="1"/>
</dbReference>
<feature type="region of interest" description="Disordered" evidence="1">
    <location>
        <begin position="145"/>
        <end position="173"/>
    </location>
</feature>
<keyword evidence="3" id="KW-1185">Reference proteome</keyword>
<dbReference type="GO" id="GO:0005794">
    <property type="term" value="C:Golgi apparatus"/>
    <property type="evidence" value="ECO:0007669"/>
    <property type="project" value="TreeGrafter"/>
</dbReference>
<evidence type="ECO:0000313" key="3">
    <source>
        <dbReference type="Proteomes" id="UP000694424"/>
    </source>
</evidence>
<dbReference type="PANTHER" id="PTHR48195">
    <property type="entry name" value="FRIEND VIRUS SUSCEPTIBILITY PROTEIN 1"/>
    <property type="match status" value="1"/>
</dbReference>
<sequence>MQGRYRQPPREGLLEWLLGLWDDGAEAVYFTGEELGRMGALPQHPRLRNTLRTPQQQNRKIPPSLMEWVRDVLRLIWPTAADINNGLTGWTTISGNRRVNVKKKKRVSCGTVLRDLLRAGMPWREVDGKPSAELLERWLQLQPEQSARRVQGGPMTPTAPLAACTEGDLPAAQ</sequence>
<accession>A0A8B9Q9T7</accession>
<organism evidence="2 3">
    <name type="scientific">Apteryx owenii</name>
    <name type="common">Little spotted kiwi</name>
    <dbReference type="NCBI Taxonomy" id="8824"/>
    <lineage>
        <taxon>Eukaryota</taxon>
        <taxon>Metazoa</taxon>
        <taxon>Chordata</taxon>
        <taxon>Craniata</taxon>
        <taxon>Vertebrata</taxon>
        <taxon>Euteleostomi</taxon>
        <taxon>Archelosauria</taxon>
        <taxon>Archosauria</taxon>
        <taxon>Dinosauria</taxon>
        <taxon>Saurischia</taxon>
        <taxon>Theropoda</taxon>
        <taxon>Coelurosauria</taxon>
        <taxon>Aves</taxon>
        <taxon>Palaeognathae</taxon>
        <taxon>Apterygiformes</taxon>
        <taxon>Apterygidae</taxon>
        <taxon>Apteryx</taxon>
    </lineage>
</organism>
<dbReference type="InterPro" id="IPR053270">
    <property type="entry name" value="Fv1_restriction_factor"/>
</dbReference>
<dbReference type="Ensembl" id="ENSAOWT00000027886.1">
    <property type="protein sequence ID" value="ENSAOWP00000024621.1"/>
    <property type="gene ID" value="ENSAOWG00000016623.1"/>
</dbReference>
<proteinExistence type="predicted"/>
<reference evidence="2" key="2">
    <citation type="submission" date="2025-09" db="UniProtKB">
        <authorList>
            <consortium name="Ensembl"/>
        </authorList>
    </citation>
    <scope>IDENTIFICATION</scope>
</reference>
<dbReference type="Proteomes" id="UP000694424">
    <property type="component" value="Unplaced"/>
</dbReference>
<dbReference type="AlphaFoldDB" id="A0A8B9Q9T7"/>
<evidence type="ECO:0000313" key="2">
    <source>
        <dbReference type="Ensembl" id="ENSAOWP00000024621.1"/>
    </source>
</evidence>
<reference evidence="2" key="1">
    <citation type="submission" date="2025-08" db="UniProtKB">
        <authorList>
            <consortium name="Ensembl"/>
        </authorList>
    </citation>
    <scope>IDENTIFICATION</scope>
</reference>
<protein>
    <submittedName>
        <fullName evidence="2">Uncharacterized protein</fullName>
    </submittedName>
</protein>